<evidence type="ECO:0008006" key="4">
    <source>
        <dbReference type="Google" id="ProtNLM"/>
    </source>
</evidence>
<protein>
    <recommendedName>
        <fullName evidence="4">Condensation domain-containing protein</fullName>
    </recommendedName>
</protein>
<name>A0A7K0DME4_9NOCA</name>
<dbReference type="Gene3D" id="3.30.559.10">
    <property type="entry name" value="Chloramphenicol acetyltransferase-like domain"/>
    <property type="match status" value="1"/>
</dbReference>
<evidence type="ECO:0000313" key="2">
    <source>
        <dbReference type="EMBL" id="MQY26482.1"/>
    </source>
</evidence>
<evidence type="ECO:0000313" key="3">
    <source>
        <dbReference type="Proteomes" id="UP000431401"/>
    </source>
</evidence>
<accession>A0A7K0DME4</accession>
<organism evidence="2 3">
    <name type="scientific">Nocardia aurantia</name>
    <dbReference type="NCBI Taxonomy" id="2585199"/>
    <lineage>
        <taxon>Bacteria</taxon>
        <taxon>Bacillati</taxon>
        <taxon>Actinomycetota</taxon>
        <taxon>Actinomycetes</taxon>
        <taxon>Mycobacteriales</taxon>
        <taxon>Nocardiaceae</taxon>
        <taxon>Nocardia</taxon>
    </lineage>
</organism>
<keyword evidence="3" id="KW-1185">Reference proteome</keyword>
<proteinExistence type="predicted"/>
<dbReference type="SUPFAM" id="SSF52777">
    <property type="entry name" value="CoA-dependent acyltransferases"/>
    <property type="match status" value="1"/>
</dbReference>
<evidence type="ECO:0000256" key="1">
    <source>
        <dbReference type="SAM" id="MobiDB-lite"/>
    </source>
</evidence>
<dbReference type="EMBL" id="WEGI01000004">
    <property type="protein sequence ID" value="MQY26482.1"/>
    <property type="molecule type" value="Genomic_DNA"/>
</dbReference>
<dbReference type="RefSeq" id="WP_153340774.1">
    <property type="nucleotide sequence ID" value="NZ_WEGI01000004.1"/>
</dbReference>
<feature type="compositionally biased region" description="Low complexity" evidence="1">
    <location>
        <begin position="1"/>
        <end position="19"/>
    </location>
</feature>
<dbReference type="Proteomes" id="UP000431401">
    <property type="component" value="Unassembled WGS sequence"/>
</dbReference>
<dbReference type="InterPro" id="IPR023213">
    <property type="entry name" value="CAT-like_dom_sf"/>
</dbReference>
<gene>
    <name evidence="2" type="ORF">NRB56_20520</name>
</gene>
<feature type="region of interest" description="Disordered" evidence="1">
    <location>
        <begin position="1"/>
        <end position="20"/>
    </location>
</feature>
<reference evidence="2 3" key="1">
    <citation type="submission" date="2019-10" db="EMBL/GenBank/DDBJ databases">
        <title>Nocardia macrotermitis sp. nov. and Nocardia aurantia sp. nov., isolated from the gut of fungus growing-termite Macrotermes natalensis.</title>
        <authorList>
            <person name="Benndorf R."/>
            <person name="Schwitalla J."/>
            <person name="Martin K."/>
            <person name="De Beer W."/>
            <person name="Kaster A.-K."/>
            <person name="Vollmers J."/>
            <person name="Poulsen M."/>
            <person name="Beemelmanns C."/>
        </authorList>
    </citation>
    <scope>NUCLEOTIDE SEQUENCE [LARGE SCALE GENOMIC DNA]</scope>
    <source>
        <strain evidence="2 3">RB56</strain>
    </source>
</reference>
<dbReference type="OrthoDB" id="4553473at2"/>
<comment type="caution">
    <text evidence="2">The sequence shown here is derived from an EMBL/GenBank/DDBJ whole genome shotgun (WGS) entry which is preliminary data.</text>
</comment>
<dbReference type="AlphaFoldDB" id="A0A7K0DME4"/>
<sequence>MELRSAAAVAPAPRSAAPSHHGITTSFALRCTGYLYAVGLRDAFADLVARHEPLRARGPETPHPAPELVPRLVATAESPSAITEFLGSDLETPIAARSFRLLGDPADLDAPPEHVLVLILHRRAAYRVPPPQLARDLMTAYAARRRNVPPNWAVRRLDGHLHVHELRSVQLYQPATAVFDRLAPLGTAV</sequence>